<dbReference type="PANTHER" id="PTHR42715">
    <property type="entry name" value="BETA-GLUCOSIDASE"/>
    <property type="match status" value="1"/>
</dbReference>
<evidence type="ECO:0000256" key="3">
    <source>
        <dbReference type="ARBA" id="ARBA00023277"/>
    </source>
</evidence>
<dbReference type="InterPro" id="IPR013783">
    <property type="entry name" value="Ig-like_fold"/>
</dbReference>
<dbReference type="InterPro" id="IPR001764">
    <property type="entry name" value="Glyco_hydro_3_N"/>
</dbReference>
<organism evidence="6 7">
    <name type="scientific">Microterricola pindariensis</name>
    <dbReference type="NCBI Taxonomy" id="478010"/>
    <lineage>
        <taxon>Bacteria</taxon>
        <taxon>Bacillati</taxon>
        <taxon>Actinomycetota</taxon>
        <taxon>Actinomycetes</taxon>
        <taxon>Micrococcales</taxon>
        <taxon>Microbacteriaceae</taxon>
        <taxon>Microterricola</taxon>
    </lineage>
</organism>
<name>A0ABX5AUX5_9MICO</name>
<evidence type="ECO:0000256" key="1">
    <source>
        <dbReference type="ARBA" id="ARBA00005336"/>
    </source>
</evidence>
<dbReference type="Gene3D" id="2.60.40.10">
    <property type="entry name" value="Immunoglobulins"/>
    <property type="match status" value="1"/>
</dbReference>
<dbReference type="PRINTS" id="PR00133">
    <property type="entry name" value="GLHYDRLASE3"/>
</dbReference>
<dbReference type="InterPro" id="IPR002772">
    <property type="entry name" value="Glyco_hydro_3_C"/>
</dbReference>
<reference evidence="6 7" key="1">
    <citation type="journal article" date="2008" name="Int. J. Syst. Evol. Microbiol.">
        <title>Leifsonia pindariensis sp. nov., isolated from the Pindari glacier of the Indian Himalayas, and emended description of the genus Leifsonia.</title>
        <authorList>
            <person name="Reddy G.S."/>
            <person name="Prabagaran S.R."/>
            <person name="Shivaji S."/>
        </authorList>
    </citation>
    <scope>NUCLEOTIDE SEQUENCE [LARGE SCALE GENOMIC DNA]</scope>
    <source>
        <strain evidence="6 7">PON 10</strain>
    </source>
</reference>
<dbReference type="GO" id="GO:0016787">
    <property type="term" value="F:hydrolase activity"/>
    <property type="evidence" value="ECO:0007669"/>
    <property type="project" value="UniProtKB-KW"/>
</dbReference>
<keyword evidence="2 4" id="KW-0378">Hydrolase</keyword>
<dbReference type="Pfam" id="PF01915">
    <property type="entry name" value="Glyco_hydro_3_C"/>
    <property type="match status" value="1"/>
</dbReference>
<keyword evidence="4" id="KW-0326">Glycosidase</keyword>
<sequence length="796" mass="83501">MTTPHSGSAATLVSQLTLDEKLLLLSGANMWSTETVGAIPSTFLANGPNGVGKQASEADHVGGGEMLPATCFPSPSVLASSWDVAFVEEVGVALGRESRSKDVGVLLGPGLNIKRHPGGGRVFEYFSEDPHLSGKIAAALVRGVQSQGVGSSIKHFAGNNQETFRMRLDSVIDERTLREIYLTGFEIAVRESDPWTVMTSYNLVNGEHPGESQRLLAQILREEWGFSGLVMSDWFAVSDRPAGIRAGLDLEMPGNNGIWTGRVKKAIAEGTLTLAEVDAAAARVARLALRAAAAAAGPAVSADLDAHHALARRAAAAGTVLLRNDGILPLRAEGTIAIIGAAAETPRYQGVGSAHVNAITVETVLDALHGRLGTSAEFTFARGYDATSGAVSAEDSAAAQEAAEAADVAVLLLAIPAGKEAEGIDRENLVFPPAMNELVRTVTAANPRTVVVLVNGAPLELPWADAPAALLEAYLGGQAAGPAIVDVLFGDAEPGGRLGESFPVAAADLPASAHFPTTSPTQVQYRENIYVGYRFHDSFGIAPRFPFGHGLGYTSFEYGALEVSGEGVNLAITVPVTNTGERAGSEVVQLYVHARDSVVHRPEQELKAFAKVHLEPNETRRVTLALGHRAFAIYDVARSSWAAESGDYEIRVGSSSRDIRSSTIVLLATGDAVTPVERPQSAVASAAEFARLLGGPVPPAAGLVPYSINSPIDDLRTTWLGRRLHGALLGVITKKLPAGGDDDTQAMITAVVGGMPLRTLVANSDGKLSLDTMDRIVRVLNAASPEARRARRAAKA</sequence>
<dbReference type="SUPFAM" id="SSF52279">
    <property type="entry name" value="Beta-D-glucan exohydrolase, C-terminal domain"/>
    <property type="match status" value="1"/>
</dbReference>
<protein>
    <submittedName>
        <fullName evidence="6">Glycosyl hydrolase</fullName>
    </submittedName>
</protein>
<dbReference type="InterPro" id="IPR036881">
    <property type="entry name" value="Glyco_hydro_3_C_sf"/>
</dbReference>
<keyword evidence="3" id="KW-0119">Carbohydrate metabolism</keyword>
<dbReference type="Gene3D" id="3.20.20.300">
    <property type="entry name" value="Glycoside hydrolase, family 3, N-terminal domain"/>
    <property type="match status" value="2"/>
</dbReference>
<evidence type="ECO:0000256" key="4">
    <source>
        <dbReference type="RuleBase" id="RU361161"/>
    </source>
</evidence>
<dbReference type="RefSeq" id="WP_104475423.1">
    <property type="nucleotide sequence ID" value="NZ_MPZN01000027.1"/>
</dbReference>
<dbReference type="SMART" id="SM01217">
    <property type="entry name" value="Fn3_like"/>
    <property type="match status" value="1"/>
</dbReference>
<dbReference type="Pfam" id="PF00933">
    <property type="entry name" value="Glyco_hydro_3"/>
    <property type="match status" value="1"/>
</dbReference>
<evidence type="ECO:0000313" key="7">
    <source>
        <dbReference type="Proteomes" id="UP000237755"/>
    </source>
</evidence>
<dbReference type="PANTHER" id="PTHR42715:SF10">
    <property type="entry name" value="BETA-GLUCOSIDASE"/>
    <property type="match status" value="1"/>
</dbReference>
<evidence type="ECO:0000313" key="6">
    <source>
        <dbReference type="EMBL" id="PPL18750.1"/>
    </source>
</evidence>
<dbReference type="InterPro" id="IPR019800">
    <property type="entry name" value="Glyco_hydro_3_AS"/>
</dbReference>
<comment type="similarity">
    <text evidence="1 4">Belongs to the glycosyl hydrolase 3 family.</text>
</comment>
<dbReference type="InterPro" id="IPR036962">
    <property type="entry name" value="Glyco_hydro_3_N_sf"/>
</dbReference>
<dbReference type="PROSITE" id="PS00775">
    <property type="entry name" value="GLYCOSYL_HYDROL_F3"/>
    <property type="match status" value="1"/>
</dbReference>
<gene>
    <name evidence="6" type="ORF">GY24_09565</name>
</gene>
<dbReference type="Pfam" id="PF14310">
    <property type="entry name" value="Fn3-like"/>
    <property type="match status" value="1"/>
</dbReference>
<dbReference type="InterPro" id="IPR026891">
    <property type="entry name" value="Fn3-like"/>
</dbReference>
<dbReference type="SUPFAM" id="SSF51445">
    <property type="entry name" value="(Trans)glycosidases"/>
    <property type="match status" value="1"/>
</dbReference>
<keyword evidence="7" id="KW-1185">Reference proteome</keyword>
<dbReference type="Gene3D" id="3.40.50.1700">
    <property type="entry name" value="Glycoside hydrolase family 3 C-terminal domain"/>
    <property type="match status" value="2"/>
</dbReference>
<dbReference type="Proteomes" id="UP000237755">
    <property type="component" value="Unassembled WGS sequence"/>
</dbReference>
<proteinExistence type="inferred from homology"/>
<comment type="caution">
    <text evidence="6">The sequence shown here is derived from an EMBL/GenBank/DDBJ whole genome shotgun (WGS) entry which is preliminary data.</text>
</comment>
<dbReference type="InterPro" id="IPR050288">
    <property type="entry name" value="Cellulose_deg_GH3"/>
</dbReference>
<accession>A0ABX5AUX5</accession>
<dbReference type="EMBL" id="MPZN01000027">
    <property type="protein sequence ID" value="PPL18750.1"/>
    <property type="molecule type" value="Genomic_DNA"/>
</dbReference>
<evidence type="ECO:0000256" key="2">
    <source>
        <dbReference type="ARBA" id="ARBA00022801"/>
    </source>
</evidence>
<feature type="domain" description="Fibronectin type III-like" evidence="5">
    <location>
        <begin position="586"/>
        <end position="656"/>
    </location>
</feature>
<evidence type="ECO:0000259" key="5">
    <source>
        <dbReference type="SMART" id="SM01217"/>
    </source>
</evidence>
<dbReference type="InterPro" id="IPR017853">
    <property type="entry name" value="GH"/>
</dbReference>